<dbReference type="SUPFAM" id="SSF50249">
    <property type="entry name" value="Nucleic acid-binding proteins"/>
    <property type="match status" value="1"/>
</dbReference>
<dbReference type="InterPro" id="IPR020189">
    <property type="entry name" value="IF5A_C"/>
</dbReference>
<dbReference type="EMBL" id="JADGJW010000831">
    <property type="protein sequence ID" value="KAJ3211498.1"/>
    <property type="molecule type" value="Genomic_DNA"/>
</dbReference>
<dbReference type="GO" id="GO:0003746">
    <property type="term" value="F:translation elongation factor activity"/>
    <property type="evidence" value="ECO:0007669"/>
    <property type="project" value="InterPro"/>
</dbReference>
<evidence type="ECO:0000256" key="9">
    <source>
        <dbReference type="ARBA" id="ARBA00023136"/>
    </source>
</evidence>
<evidence type="ECO:0000313" key="13">
    <source>
        <dbReference type="Proteomes" id="UP001211065"/>
    </source>
</evidence>
<dbReference type="GO" id="GO:1990456">
    <property type="term" value="P:mitochondrion-endoplasmic reticulum membrane tethering"/>
    <property type="evidence" value="ECO:0007669"/>
    <property type="project" value="TreeGrafter"/>
</dbReference>
<keyword evidence="3" id="KW-1134">Transmembrane beta strand</keyword>
<accession>A0AAD5TWC4</accession>
<dbReference type="GO" id="GO:0008289">
    <property type="term" value="F:lipid binding"/>
    <property type="evidence" value="ECO:0007669"/>
    <property type="project" value="UniProtKB-KW"/>
</dbReference>
<keyword evidence="5" id="KW-1000">Mitochondrion outer membrane</keyword>
<sequence length="669" mass="76991">MILLITGEEFEELLPFNQHLEVPEVQYTDYILLDLDDGFLSLLTSDGQTKDDVKIPDGHYGVKLRSDFEKACKKGDDIPDKICDFIETKELYMGKIPPELEILEIGELSEDKFRGIFKLVYNGDAHIILQTKVQANPLIPSKTSLKIFNNKFNNILMANKPLIVPMELRISNLKLRGIVVLVVDKYKGVTLAFKNDPLEKVDVNSTFDQTKNIREFLLKQIQTLLRKMFQDDIPQLIHNLSLIVINENENIRSKSVKQNIHYSVSEQGERSDYKNSSEIYNNNINSVEYCQDSAYHSENLSSVERISNYNTSKSDTKSNAQYDLKSEISYKTNNTNSSKKSKKNVKKYKSKPHDLKWIGNDSSNNDLFENFTHGHSSELVLLKNISDYVLNTNNNSSFESNENNGGLNLTTGMFEENKNIVSRETITKEKIEEWKKNNLIIESNIFNLSDEESRSISNGSDNSEEVKSSAFNSVSSEKFRNNNFILRNKRFSQPLNSNSYSDIFEYKRNNAQNNFYQTKSDYNPRERSKYYQSSSSEDEDCGGSSTEEEDYNLTQEERFEISRMKYLKNNNINLDFLKLNFDPTKNENAAHLTNLVQSNLTLSLIKQNEIPNLTFRSSPKISNSNSFSIKEIGTNQNSSASSSPSNSTSQQRKKRNLKRNVYKFDFKKF</sequence>
<dbReference type="Proteomes" id="UP001211065">
    <property type="component" value="Unassembled WGS sequence"/>
</dbReference>
<dbReference type="GO" id="GO:0007005">
    <property type="term" value="P:mitochondrion organization"/>
    <property type="evidence" value="ECO:0007669"/>
    <property type="project" value="InterPro"/>
</dbReference>
<feature type="compositionally biased region" description="Acidic residues" evidence="10">
    <location>
        <begin position="536"/>
        <end position="551"/>
    </location>
</feature>
<dbReference type="Pfam" id="PF01287">
    <property type="entry name" value="eIF-5a"/>
    <property type="match status" value="1"/>
</dbReference>
<feature type="compositionally biased region" description="Low complexity" evidence="10">
    <location>
        <begin position="633"/>
        <end position="650"/>
    </location>
</feature>
<keyword evidence="9" id="KW-0472">Membrane</keyword>
<dbReference type="GO" id="GO:0015914">
    <property type="term" value="P:phospholipid transport"/>
    <property type="evidence" value="ECO:0007669"/>
    <property type="project" value="TreeGrafter"/>
</dbReference>
<evidence type="ECO:0000256" key="5">
    <source>
        <dbReference type="ARBA" id="ARBA00022787"/>
    </source>
</evidence>
<organism evidence="12 13">
    <name type="scientific">Clydaea vesicula</name>
    <dbReference type="NCBI Taxonomy" id="447962"/>
    <lineage>
        <taxon>Eukaryota</taxon>
        <taxon>Fungi</taxon>
        <taxon>Fungi incertae sedis</taxon>
        <taxon>Chytridiomycota</taxon>
        <taxon>Chytridiomycota incertae sedis</taxon>
        <taxon>Chytridiomycetes</taxon>
        <taxon>Lobulomycetales</taxon>
        <taxon>Lobulomycetaceae</taxon>
        <taxon>Clydaea</taxon>
    </lineage>
</organism>
<keyword evidence="2" id="KW-0813">Transport</keyword>
<evidence type="ECO:0000256" key="10">
    <source>
        <dbReference type="SAM" id="MobiDB-lite"/>
    </source>
</evidence>
<dbReference type="CDD" id="cd21673">
    <property type="entry name" value="SMP_Mdm34"/>
    <property type="match status" value="1"/>
</dbReference>
<dbReference type="GO" id="GO:0045905">
    <property type="term" value="P:positive regulation of translational termination"/>
    <property type="evidence" value="ECO:0007669"/>
    <property type="project" value="InterPro"/>
</dbReference>
<dbReference type="PANTHER" id="PTHR28185">
    <property type="entry name" value="MITOCHONDRIAL DISTRIBUTION AND MORPHOLOGY PROTEIN 34"/>
    <property type="match status" value="1"/>
</dbReference>
<dbReference type="InterPro" id="IPR031468">
    <property type="entry name" value="SMP_LBD"/>
</dbReference>
<dbReference type="GO" id="GO:0045901">
    <property type="term" value="P:positive regulation of translational elongation"/>
    <property type="evidence" value="ECO:0007669"/>
    <property type="project" value="InterPro"/>
</dbReference>
<evidence type="ECO:0000256" key="7">
    <source>
        <dbReference type="ARBA" id="ARBA00023121"/>
    </source>
</evidence>
<proteinExistence type="predicted"/>
<comment type="subcellular location">
    <subcellularLocation>
        <location evidence="1">Membrane</location>
    </subcellularLocation>
</comment>
<protein>
    <submittedName>
        <fullName evidence="12">ERMES complex subunit</fullName>
    </submittedName>
</protein>
<feature type="region of interest" description="Disordered" evidence="10">
    <location>
        <begin position="633"/>
        <end position="657"/>
    </location>
</feature>
<evidence type="ECO:0000256" key="8">
    <source>
        <dbReference type="ARBA" id="ARBA00023128"/>
    </source>
</evidence>
<keyword evidence="8" id="KW-0496">Mitochondrion</keyword>
<dbReference type="InterPro" id="IPR027536">
    <property type="entry name" value="MDM34"/>
</dbReference>
<feature type="domain" description="SMP-LTD" evidence="11">
    <location>
        <begin position="31"/>
        <end position="242"/>
    </location>
</feature>
<dbReference type="Gene3D" id="2.40.50.140">
    <property type="entry name" value="Nucleic acid-binding proteins"/>
    <property type="match status" value="1"/>
</dbReference>
<reference evidence="12" key="1">
    <citation type="submission" date="2020-05" db="EMBL/GenBank/DDBJ databases">
        <title>Phylogenomic resolution of chytrid fungi.</title>
        <authorList>
            <person name="Stajich J.E."/>
            <person name="Amses K."/>
            <person name="Simmons R."/>
            <person name="Seto K."/>
            <person name="Myers J."/>
            <person name="Bonds A."/>
            <person name="Quandt C.A."/>
            <person name="Barry K."/>
            <person name="Liu P."/>
            <person name="Grigoriev I."/>
            <person name="Longcore J.E."/>
            <person name="James T.Y."/>
        </authorList>
    </citation>
    <scope>NUCLEOTIDE SEQUENCE</scope>
    <source>
        <strain evidence="12">JEL0476</strain>
    </source>
</reference>
<feature type="region of interest" description="Disordered" evidence="10">
    <location>
        <begin position="451"/>
        <end position="472"/>
    </location>
</feature>
<dbReference type="PANTHER" id="PTHR28185:SF1">
    <property type="entry name" value="MITOCHONDRIAL DISTRIBUTION AND MORPHOLOGY PROTEIN 34"/>
    <property type="match status" value="1"/>
</dbReference>
<dbReference type="AlphaFoldDB" id="A0AAD5TWC4"/>
<keyword evidence="6" id="KW-0445">Lipid transport</keyword>
<keyword evidence="4" id="KW-0812">Transmembrane</keyword>
<gene>
    <name evidence="12" type="primary">MDM34</name>
    <name evidence="12" type="ORF">HK099_007996</name>
</gene>
<evidence type="ECO:0000256" key="2">
    <source>
        <dbReference type="ARBA" id="ARBA00022448"/>
    </source>
</evidence>
<feature type="region of interest" description="Disordered" evidence="10">
    <location>
        <begin position="515"/>
        <end position="553"/>
    </location>
</feature>
<dbReference type="GO" id="GO:0003723">
    <property type="term" value="F:RNA binding"/>
    <property type="evidence" value="ECO:0007669"/>
    <property type="project" value="InterPro"/>
</dbReference>
<dbReference type="PROSITE" id="PS51847">
    <property type="entry name" value="SMP"/>
    <property type="match status" value="1"/>
</dbReference>
<comment type="caution">
    <text evidence="12">The sequence shown here is derived from an EMBL/GenBank/DDBJ whole genome shotgun (WGS) entry which is preliminary data.</text>
</comment>
<evidence type="ECO:0000256" key="3">
    <source>
        <dbReference type="ARBA" id="ARBA00022452"/>
    </source>
</evidence>
<evidence type="ECO:0000256" key="6">
    <source>
        <dbReference type="ARBA" id="ARBA00023055"/>
    </source>
</evidence>
<dbReference type="GO" id="GO:0043022">
    <property type="term" value="F:ribosome binding"/>
    <property type="evidence" value="ECO:0007669"/>
    <property type="project" value="InterPro"/>
</dbReference>
<evidence type="ECO:0000259" key="11">
    <source>
        <dbReference type="PROSITE" id="PS51847"/>
    </source>
</evidence>
<dbReference type="SMART" id="SM01376">
    <property type="entry name" value="eIF-5a"/>
    <property type="match status" value="1"/>
</dbReference>
<evidence type="ECO:0000256" key="4">
    <source>
        <dbReference type="ARBA" id="ARBA00022692"/>
    </source>
</evidence>
<keyword evidence="7" id="KW-0446">Lipid-binding</keyword>
<dbReference type="GO" id="GO:0032865">
    <property type="term" value="C:ERMES complex"/>
    <property type="evidence" value="ECO:0007669"/>
    <property type="project" value="InterPro"/>
</dbReference>
<evidence type="ECO:0000313" key="12">
    <source>
        <dbReference type="EMBL" id="KAJ3211498.1"/>
    </source>
</evidence>
<keyword evidence="13" id="KW-1185">Reference proteome</keyword>
<dbReference type="Pfam" id="PF26545">
    <property type="entry name" value="Mdm34_N"/>
    <property type="match status" value="1"/>
</dbReference>
<feature type="compositionally biased region" description="Basic residues" evidence="10">
    <location>
        <begin position="339"/>
        <end position="350"/>
    </location>
</feature>
<evidence type="ECO:0000256" key="1">
    <source>
        <dbReference type="ARBA" id="ARBA00004370"/>
    </source>
</evidence>
<feature type="region of interest" description="Disordered" evidence="10">
    <location>
        <begin position="331"/>
        <end position="350"/>
    </location>
</feature>
<dbReference type="InterPro" id="IPR012340">
    <property type="entry name" value="NA-bd_OB-fold"/>
</dbReference>
<name>A0AAD5TWC4_9FUNG</name>
<dbReference type="InterPro" id="IPR058825">
    <property type="entry name" value="MDM34_N"/>
</dbReference>